<dbReference type="SUPFAM" id="SSF54171">
    <property type="entry name" value="DNA-binding domain"/>
    <property type="match status" value="1"/>
</dbReference>
<dbReference type="GO" id="GO:0003700">
    <property type="term" value="F:DNA-binding transcription factor activity"/>
    <property type="evidence" value="ECO:0007669"/>
    <property type="project" value="InterPro"/>
</dbReference>
<evidence type="ECO:0000256" key="4">
    <source>
        <dbReference type="ARBA" id="ARBA00023163"/>
    </source>
</evidence>
<evidence type="ECO:0000256" key="2">
    <source>
        <dbReference type="ARBA" id="ARBA00023015"/>
    </source>
</evidence>
<evidence type="ECO:0000256" key="3">
    <source>
        <dbReference type="ARBA" id="ARBA00023125"/>
    </source>
</evidence>
<dbReference type="Gene3D" id="3.30.730.10">
    <property type="entry name" value="AP2/ERF domain"/>
    <property type="match status" value="1"/>
</dbReference>
<feature type="domain" description="AP2/ERF" evidence="6">
    <location>
        <begin position="8"/>
        <end position="65"/>
    </location>
</feature>
<evidence type="ECO:0000256" key="5">
    <source>
        <dbReference type="ARBA" id="ARBA00023242"/>
    </source>
</evidence>
<dbReference type="EMBL" id="JABWDY010001712">
    <property type="protein sequence ID" value="KAF5207210.1"/>
    <property type="molecule type" value="Genomic_DNA"/>
</dbReference>
<dbReference type="GO" id="GO:0005634">
    <property type="term" value="C:nucleus"/>
    <property type="evidence" value="ECO:0007669"/>
    <property type="project" value="UniProtKB-SubCell"/>
</dbReference>
<protein>
    <recommendedName>
        <fullName evidence="6">AP2/ERF domain-containing protein</fullName>
    </recommendedName>
</protein>
<dbReference type="InterPro" id="IPR001471">
    <property type="entry name" value="AP2/ERF_dom"/>
</dbReference>
<evidence type="ECO:0000313" key="8">
    <source>
        <dbReference type="Proteomes" id="UP000554482"/>
    </source>
</evidence>
<dbReference type="PANTHER" id="PTHR31677:SF228">
    <property type="entry name" value="ETHYLENE-RESPONSIVE TRANSCRIPTION FACTOR 10-RELATED"/>
    <property type="match status" value="1"/>
</dbReference>
<dbReference type="PANTHER" id="PTHR31677">
    <property type="entry name" value="AP2 DOMAIN CLASS TRANSCRIPTION FACTOR"/>
    <property type="match status" value="1"/>
</dbReference>
<dbReference type="CDD" id="cd00018">
    <property type="entry name" value="AP2"/>
    <property type="match status" value="1"/>
</dbReference>
<evidence type="ECO:0000313" key="7">
    <source>
        <dbReference type="EMBL" id="KAF5207210.1"/>
    </source>
</evidence>
<name>A0A7J6XFN7_THATH</name>
<dbReference type="PROSITE" id="PS51032">
    <property type="entry name" value="AP2_ERF"/>
    <property type="match status" value="1"/>
</dbReference>
<comment type="caution">
    <text evidence="7">The sequence shown here is derived from an EMBL/GenBank/DDBJ whole genome shotgun (WGS) entry which is preliminary data.</text>
</comment>
<keyword evidence="5" id="KW-0539">Nucleus</keyword>
<evidence type="ECO:0000259" key="6">
    <source>
        <dbReference type="PROSITE" id="PS51032"/>
    </source>
</evidence>
<keyword evidence="4" id="KW-0804">Transcription</keyword>
<sequence>MGRKPKGLFRGVRVKSDNCFVAEFYDPKKKRSQYLGTYSTAKEAALAFDAKAREYHGPNASTNFDLAVSSDICLPKVNSIESEIVPVVNTGYSNSIFLFCDSLNSSKRTMSGSTGLVDDVAVGVDTSKMPMPESIIGHVDVAAGVDTSKMPMPESIIGHVDVAAGVGSSADASAITSMPRRGLDIDLNLPPPPEI</sequence>
<comment type="subcellular location">
    <subcellularLocation>
        <location evidence="1">Nucleus</location>
    </subcellularLocation>
</comment>
<accession>A0A7J6XFN7</accession>
<keyword evidence="3" id="KW-0238">DNA-binding</keyword>
<proteinExistence type="predicted"/>
<evidence type="ECO:0000256" key="1">
    <source>
        <dbReference type="ARBA" id="ARBA00004123"/>
    </source>
</evidence>
<organism evidence="7 8">
    <name type="scientific">Thalictrum thalictroides</name>
    <name type="common">Rue-anemone</name>
    <name type="synonym">Anemone thalictroides</name>
    <dbReference type="NCBI Taxonomy" id="46969"/>
    <lineage>
        <taxon>Eukaryota</taxon>
        <taxon>Viridiplantae</taxon>
        <taxon>Streptophyta</taxon>
        <taxon>Embryophyta</taxon>
        <taxon>Tracheophyta</taxon>
        <taxon>Spermatophyta</taxon>
        <taxon>Magnoliopsida</taxon>
        <taxon>Ranunculales</taxon>
        <taxon>Ranunculaceae</taxon>
        <taxon>Thalictroideae</taxon>
        <taxon>Thalictrum</taxon>
    </lineage>
</organism>
<dbReference type="AlphaFoldDB" id="A0A7J6XFN7"/>
<dbReference type="InterPro" id="IPR036955">
    <property type="entry name" value="AP2/ERF_dom_sf"/>
</dbReference>
<keyword evidence="8" id="KW-1185">Reference proteome</keyword>
<gene>
    <name evidence="7" type="ORF">FRX31_003203</name>
</gene>
<reference evidence="7 8" key="1">
    <citation type="submission" date="2020-06" db="EMBL/GenBank/DDBJ databases">
        <title>Transcriptomic and genomic resources for Thalictrum thalictroides and T. hernandezii: Facilitating candidate gene discovery in an emerging model plant lineage.</title>
        <authorList>
            <person name="Arias T."/>
            <person name="Riano-Pachon D.M."/>
            <person name="Di Stilio V.S."/>
        </authorList>
    </citation>
    <scope>NUCLEOTIDE SEQUENCE [LARGE SCALE GENOMIC DNA]</scope>
    <source>
        <strain evidence="8">cv. WT478/WT964</strain>
        <tissue evidence="7">Leaves</tissue>
    </source>
</reference>
<dbReference type="Proteomes" id="UP000554482">
    <property type="component" value="Unassembled WGS sequence"/>
</dbReference>
<dbReference type="InterPro" id="IPR016177">
    <property type="entry name" value="DNA-bd_dom_sf"/>
</dbReference>
<dbReference type="SMART" id="SM00380">
    <property type="entry name" value="AP2"/>
    <property type="match status" value="1"/>
</dbReference>
<dbReference type="GO" id="GO:0003677">
    <property type="term" value="F:DNA binding"/>
    <property type="evidence" value="ECO:0007669"/>
    <property type="project" value="UniProtKB-KW"/>
</dbReference>
<keyword evidence="2" id="KW-0805">Transcription regulation</keyword>